<dbReference type="PIRSF" id="PIRSF000538">
    <property type="entry name" value="GlpK"/>
    <property type="match status" value="1"/>
</dbReference>
<feature type="domain" description="Carbohydrate kinase FGGY C-terminal" evidence="6">
    <location>
        <begin position="265"/>
        <end position="458"/>
    </location>
</feature>
<dbReference type="Proteomes" id="UP001209803">
    <property type="component" value="Chromosome"/>
</dbReference>
<keyword evidence="8" id="KW-1185">Reference proteome</keyword>
<name>A0ABY8F523_9HYPH</name>
<dbReference type="RefSeq" id="WP_265682611.1">
    <property type="nucleotide sequence ID" value="NZ_CP120863.1"/>
</dbReference>
<dbReference type="InterPro" id="IPR000577">
    <property type="entry name" value="Carb_kinase_FGGY"/>
</dbReference>
<protein>
    <submittedName>
        <fullName evidence="7">Carbohydrate kinase</fullName>
    </submittedName>
</protein>
<dbReference type="PANTHER" id="PTHR43095">
    <property type="entry name" value="SUGAR KINASE"/>
    <property type="match status" value="1"/>
</dbReference>
<dbReference type="InterPro" id="IPR018483">
    <property type="entry name" value="Carb_kinase_FGGY_CS"/>
</dbReference>
<evidence type="ECO:0000259" key="5">
    <source>
        <dbReference type="Pfam" id="PF00370"/>
    </source>
</evidence>
<evidence type="ECO:0000256" key="3">
    <source>
        <dbReference type="ARBA" id="ARBA00022777"/>
    </source>
</evidence>
<dbReference type="GO" id="GO:0016301">
    <property type="term" value="F:kinase activity"/>
    <property type="evidence" value="ECO:0007669"/>
    <property type="project" value="UniProtKB-KW"/>
</dbReference>
<accession>A0ABY8F523</accession>
<sequence>MSDKDLIIGIDAGTSVIKAVAFDLSGHQIALASRRNEYTSLANGGVEQDMNRTWRDTVAVLGELVEAVPACASRCAAVAVTGQGDGTWLIDRNGNPVHDGWLWLDARAAETSTQLAEGAESHAIYKRTATGLNVCQMRTHLCWMRDNAPELLKQASTALHCKDWLYFKLTGVLASDISEGVFTFGDYRTRDYSPEVIDALGLADYRELLPPIIDGSVVSHGLSDEAAKACGLTAGTPICLGLVDVMCSALGAGLYDPAVEPGLTILGSTGMHMRFVPDAEAVVLNDAKCGYTMPFPGGSFAQMQTNMAATLNIDWALGIASQVCATQNVSVEPEKFLAAMDDLVIGARPGSAFYHPYISSAGERGPFTNPDARASWTGLDQGTTWADMLRAVFDGLILAARDCYETMGTVPGEIRLTGGAAKSKAFRTLLAAGLGAPVRTIAQPEAGAAGAAMIAAVQQGLFEDVASAVDIWVMPHLNDAELPDEELTHLYSGLFDTYLETRRALPHVWSSQSKARRELS</sequence>
<evidence type="ECO:0000313" key="8">
    <source>
        <dbReference type="Proteomes" id="UP001209803"/>
    </source>
</evidence>
<keyword evidence="3 4" id="KW-0418">Kinase</keyword>
<keyword evidence="2 4" id="KW-0808">Transferase</keyword>
<feature type="domain" description="Carbohydrate kinase FGGY N-terminal" evidence="5">
    <location>
        <begin position="7"/>
        <end position="251"/>
    </location>
</feature>
<dbReference type="SUPFAM" id="SSF53067">
    <property type="entry name" value="Actin-like ATPase domain"/>
    <property type="match status" value="2"/>
</dbReference>
<dbReference type="InterPro" id="IPR043129">
    <property type="entry name" value="ATPase_NBD"/>
</dbReference>
<dbReference type="Gene3D" id="3.30.420.40">
    <property type="match status" value="2"/>
</dbReference>
<organism evidence="7 8">
    <name type="scientific">Roseibium porphyridii</name>
    <dbReference type="NCBI Taxonomy" id="2866279"/>
    <lineage>
        <taxon>Bacteria</taxon>
        <taxon>Pseudomonadati</taxon>
        <taxon>Pseudomonadota</taxon>
        <taxon>Alphaproteobacteria</taxon>
        <taxon>Hyphomicrobiales</taxon>
        <taxon>Stappiaceae</taxon>
        <taxon>Roseibium</taxon>
    </lineage>
</organism>
<evidence type="ECO:0000313" key="7">
    <source>
        <dbReference type="EMBL" id="WFE90592.1"/>
    </source>
</evidence>
<comment type="similarity">
    <text evidence="1 4">Belongs to the FGGY kinase family.</text>
</comment>
<dbReference type="InterPro" id="IPR018485">
    <property type="entry name" value="FGGY_C"/>
</dbReference>
<dbReference type="PANTHER" id="PTHR43095:SF3">
    <property type="entry name" value="L-XYLULOSE_3-KETO-L-GULONATE KINASE"/>
    <property type="match status" value="1"/>
</dbReference>
<proteinExistence type="inferred from homology"/>
<evidence type="ECO:0000259" key="6">
    <source>
        <dbReference type="Pfam" id="PF02782"/>
    </source>
</evidence>
<evidence type="ECO:0000256" key="1">
    <source>
        <dbReference type="ARBA" id="ARBA00009156"/>
    </source>
</evidence>
<evidence type="ECO:0000256" key="4">
    <source>
        <dbReference type="RuleBase" id="RU003733"/>
    </source>
</evidence>
<dbReference type="Pfam" id="PF00370">
    <property type="entry name" value="FGGY_N"/>
    <property type="match status" value="1"/>
</dbReference>
<dbReference type="EMBL" id="CP120863">
    <property type="protein sequence ID" value="WFE90592.1"/>
    <property type="molecule type" value="Genomic_DNA"/>
</dbReference>
<gene>
    <name evidence="7" type="ORF">K1718_04385</name>
</gene>
<evidence type="ECO:0000256" key="2">
    <source>
        <dbReference type="ARBA" id="ARBA00022679"/>
    </source>
</evidence>
<dbReference type="PROSITE" id="PS00445">
    <property type="entry name" value="FGGY_KINASES_2"/>
    <property type="match status" value="1"/>
</dbReference>
<dbReference type="Pfam" id="PF02782">
    <property type="entry name" value="FGGY_C"/>
    <property type="match status" value="1"/>
</dbReference>
<reference evidence="7 8" key="1">
    <citation type="submission" date="2023-03" db="EMBL/GenBank/DDBJ databases">
        <title>Roseibium porphyridii sp. nov. and Roseibium rhodosorbium sp. nov. isolated from marine algae, Porphyridium cruentum and Rhodosorus marinus, respectively.</title>
        <authorList>
            <person name="Lee M.W."/>
            <person name="Choi B.J."/>
            <person name="Lee J.K."/>
            <person name="Choi D.G."/>
            <person name="Baek J.H."/>
            <person name="Bayburt H."/>
            <person name="Kim J.M."/>
            <person name="Han D.M."/>
            <person name="Kim K.H."/>
            <person name="Jeon C.O."/>
        </authorList>
    </citation>
    <scope>NUCLEOTIDE SEQUENCE [LARGE SCALE GENOMIC DNA]</scope>
    <source>
        <strain evidence="7 8">KMA01</strain>
    </source>
</reference>
<dbReference type="InterPro" id="IPR018484">
    <property type="entry name" value="FGGY_N"/>
</dbReference>
<dbReference type="InterPro" id="IPR050406">
    <property type="entry name" value="FGGY_Carb_Kinase"/>
</dbReference>